<name>Q028U0_SOLUE</name>
<dbReference type="AlphaFoldDB" id="Q028U0"/>
<dbReference type="SUPFAM" id="SSF89392">
    <property type="entry name" value="Prokaryotic lipoproteins and lipoprotein localization factors"/>
    <property type="match status" value="1"/>
</dbReference>
<dbReference type="HOGENOM" id="CLU_1325625_0_0_0"/>
<reference evidence="2" key="1">
    <citation type="submission" date="2006-10" db="EMBL/GenBank/DDBJ databases">
        <title>Complete sequence of Solibacter usitatus Ellin6076.</title>
        <authorList>
            <consortium name="US DOE Joint Genome Institute"/>
            <person name="Copeland A."/>
            <person name="Lucas S."/>
            <person name="Lapidus A."/>
            <person name="Barry K."/>
            <person name="Detter J.C."/>
            <person name="Glavina del Rio T."/>
            <person name="Hammon N."/>
            <person name="Israni S."/>
            <person name="Dalin E."/>
            <person name="Tice H."/>
            <person name="Pitluck S."/>
            <person name="Thompson L.S."/>
            <person name="Brettin T."/>
            <person name="Bruce D."/>
            <person name="Han C."/>
            <person name="Tapia R."/>
            <person name="Gilna P."/>
            <person name="Schmutz J."/>
            <person name="Larimer F."/>
            <person name="Land M."/>
            <person name="Hauser L."/>
            <person name="Kyrpides N."/>
            <person name="Mikhailova N."/>
            <person name="Janssen P.H."/>
            <person name="Kuske C.R."/>
            <person name="Richardson P."/>
        </authorList>
    </citation>
    <scope>NUCLEOTIDE SEQUENCE</scope>
    <source>
        <strain evidence="2">Ellin6076</strain>
    </source>
</reference>
<proteinExistence type="predicted"/>
<evidence type="ECO:0000313" key="2">
    <source>
        <dbReference type="EMBL" id="ABJ82462.1"/>
    </source>
</evidence>
<protein>
    <recommendedName>
        <fullName evidence="3">Outer membrane lipoprotein carrier protein LolA</fullName>
    </recommendedName>
</protein>
<organism evidence="2">
    <name type="scientific">Solibacter usitatus (strain Ellin6076)</name>
    <dbReference type="NCBI Taxonomy" id="234267"/>
    <lineage>
        <taxon>Bacteria</taxon>
        <taxon>Pseudomonadati</taxon>
        <taxon>Acidobacteriota</taxon>
        <taxon>Terriglobia</taxon>
        <taxon>Bryobacterales</taxon>
        <taxon>Solibacteraceae</taxon>
        <taxon>Candidatus Solibacter</taxon>
    </lineage>
</organism>
<dbReference type="Gene3D" id="2.50.20.10">
    <property type="entry name" value="Lipoprotein localisation LolA/LolB/LppX"/>
    <property type="match status" value="1"/>
</dbReference>
<accession>Q028U0</accession>
<evidence type="ECO:0000256" key="1">
    <source>
        <dbReference type="ARBA" id="ARBA00022729"/>
    </source>
</evidence>
<keyword evidence="1" id="KW-0732">Signal</keyword>
<dbReference type="EMBL" id="CP000473">
    <property type="protein sequence ID" value="ABJ82462.1"/>
    <property type="molecule type" value="Genomic_DNA"/>
</dbReference>
<dbReference type="InterPro" id="IPR029046">
    <property type="entry name" value="LolA/LolB/LppX"/>
</dbReference>
<evidence type="ECO:0008006" key="3">
    <source>
        <dbReference type="Google" id="ProtNLM"/>
    </source>
</evidence>
<dbReference type="eggNOG" id="COG2834">
    <property type="taxonomic scope" value="Bacteria"/>
</dbReference>
<dbReference type="InParanoid" id="Q028U0"/>
<gene>
    <name evidence="2" type="ordered locus">Acid_1470</name>
</gene>
<dbReference type="KEGG" id="sus:Acid_1470"/>
<sequence>MLGSAAEPGAEATVRQISERYRQLDNYTLDYLDYYTNTGQYHRRVSFMRPDNYRIESLDESVKIIQIINANGRWLYAPELRQYIFVPGQDKGHPAFEVYWVERLASQMKAAQFLPDEALNIAGRNINCRVVRVDVQREASVTLWIDREQNLVIRYVGAGYSANGLESVSTTLVSAEINSDLPRDEFIFQPSAGDRQVQSIDRRNTGR</sequence>